<dbReference type="GO" id="GO:0006749">
    <property type="term" value="P:glutathione metabolic process"/>
    <property type="evidence" value="ECO:0007669"/>
    <property type="project" value="TreeGrafter"/>
</dbReference>
<dbReference type="InterPro" id="IPR004046">
    <property type="entry name" value="GST_C"/>
</dbReference>
<dbReference type="PROSITE" id="PS50404">
    <property type="entry name" value="GST_NTER"/>
    <property type="match status" value="1"/>
</dbReference>
<evidence type="ECO:0000259" key="1">
    <source>
        <dbReference type="PROSITE" id="PS50404"/>
    </source>
</evidence>
<dbReference type="PANTHER" id="PTHR11571:SF150">
    <property type="entry name" value="GLUTATHIONE S-TRANSFERASE"/>
    <property type="match status" value="1"/>
</dbReference>
<name>A0A9P6SZP2_9FUNG</name>
<dbReference type="AlphaFoldDB" id="A0A9P6SZP2"/>
<accession>A0A9P6SZP2</accession>
<dbReference type="OrthoDB" id="414243at2759"/>
<dbReference type="PANTHER" id="PTHR11571">
    <property type="entry name" value="GLUTATHIONE S-TRANSFERASE"/>
    <property type="match status" value="1"/>
</dbReference>
<dbReference type="GO" id="GO:0004364">
    <property type="term" value="F:glutathione transferase activity"/>
    <property type="evidence" value="ECO:0007669"/>
    <property type="project" value="TreeGrafter"/>
</dbReference>
<dbReference type="InterPro" id="IPR036282">
    <property type="entry name" value="Glutathione-S-Trfase_C_sf"/>
</dbReference>
<dbReference type="EMBL" id="JAAAID010000741">
    <property type="protein sequence ID" value="KAG0014298.1"/>
    <property type="molecule type" value="Genomic_DNA"/>
</dbReference>
<feature type="domain" description="GST N-terminal" evidence="1">
    <location>
        <begin position="26"/>
        <end position="107"/>
    </location>
</feature>
<dbReference type="InterPro" id="IPR036249">
    <property type="entry name" value="Thioredoxin-like_sf"/>
</dbReference>
<organism evidence="3 4">
    <name type="scientific">Entomortierella chlamydospora</name>
    <dbReference type="NCBI Taxonomy" id="101097"/>
    <lineage>
        <taxon>Eukaryota</taxon>
        <taxon>Fungi</taxon>
        <taxon>Fungi incertae sedis</taxon>
        <taxon>Mucoromycota</taxon>
        <taxon>Mortierellomycotina</taxon>
        <taxon>Mortierellomycetes</taxon>
        <taxon>Mortierellales</taxon>
        <taxon>Mortierellaceae</taxon>
        <taxon>Entomortierella</taxon>
    </lineage>
</organism>
<feature type="domain" description="GST C-terminal" evidence="2">
    <location>
        <begin position="109"/>
        <end position="241"/>
    </location>
</feature>
<dbReference type="Gene3D" id="3.40.30.10">
    <property type="entry name" value="Glutaredoxin"/>
    <property type="match status" value="1"/>
</dbReference>
<evidence type="ECO:0000259" key="2">
    <source>
        <dbReference type="PROSITE" id="PS50405"/>
    </source>
</evidence>
<comment type="caution">
    <text evidence="3">The sequence shown here is derived from an EMBL/GenBank/DDBJ whole genome shotgun (WGS) entry which is preliminary data.</text>
</comment>
<reference evidence="3" key="1">
    <citation type="journal article" date="2020" name="Fungal Divers.">
        <title>Resolving the Mortierellaceae phylogeny through synthesis of multi-gene phylogenetics and phylogenomics.</title>
        <authorList>
            <person name="Vandepol N."/>
            <person name="Liber J."/>
            <person name="Desiro A."/>
            <person name="Na H."/>
            <person name="Kennedy M."/>
            <person name="Barry K."/>
            <person name="Grigoriev I.V."/>
            <person name="Miller A.N."/>
            <person name="O'Donnell K."/>
            <person name="Stajich J.E."/>
            <person name="Bonito G."/>
        </authorList>
    </citation>
    <scope>NUCLEOTIDE SEQUENCE</scope>
    <source>
        <strain evidence="3">NRRL 2769</strain>
    </source>
</reference>
<evidence type="ECO:0000313" key="3">
    <source>
        <dbReference type="EMBL" id="KAG0014298.1"/>
    </source>
</evidence>
<evidence type="ECO:0000313" key="4">
    <source>
        <dbReference type="Proteomes" id="UP000703661"/>
    </source>
</evidence>
<sequence>MTQAVHPFFDPAQVAAFDELTPKKDSTFELTYFGLHGFGSIIRVILVLSGAKFTNKIPADWPSEKPLAPFGVMPLLKETSADGKTTINICESDTIERYLAKKFDLVGDNAFEETIINSYVNNTNALMMYIFYAYYRLKDRDPALKAEVREELAGPFAVWANLNEKHLVANGSNGHFVGNKLTLADIKAAYVLGIVQSIRENDVTEESHPALWKVKNTVDSIPSYKAWRETEEYQTISKTNFAVLAYY</sequence>
<gene>
    <name evidence="3" type="primary">GSTS1_2</name>
    <name evidence="3" type="ORF">BGZ80_010528</name>
</gene>
<dbReference type="Gene3D" id="1.20.1050.10">
    <property type="match status" value="1"/>
</dbReference>
<dbReference type="InterPro" id="IPR010987">
    <property type="entry name" value="Glutathione-S-Trfase_C-like"/>
</dbReference>
<keyword evidence="4" id="KW-1185">Reference proteome</keyword>
<dbReference type="Pfam" id="PF14497">
    <property type="entry name" value="GST_C_3"/>
    <property type="match status" value="1"/>
</dbReference>
<dbReference type="Proteomes" id="UP000703661">
    <property type="component" value="Unassembled WGS sequence"/>
</dbReference>
<dbReference type="InterPro" id="IPR040079">
    <property type="entry name" value="Glutathione_S-Trfase"/>
</dbReference>
<protein>
    <submittedName>
        <fullName evidence="3">Glutathione S-transferase S1</fullName>
    </submittedName>
</protein>
<dbReference type="SFLD" id="SFLDS00019">
    <property type="entry name" value="Glutathione_Transferase_(cytos"/>
    <property type="match status" value="1"/>
</dbReference>
<dbReference type="PROSITE" id="PS50405">
    <property type="entry name" value="GST_CTER"/>
    <property type="match status" value="1"/>
</dbReference>
<dbReference type="InterPro" id="IPR004045">
    <property type="entry name" value="Glutathione_S-Trfase_N"/>
</dbReference>
<proteinExistence type="predicted"/>
<dbReference type="SUPFAM" id="SSF47616">
    <property type="entry name" value="GST C-terminal domain-like"/>
    <property type="match status" value="1"/>
</dbReference>
<dbReference type="SUPFAM" id="SSF52833">
    <property type="entry name" value="Thioredoxin-like"/>
    <property type="match status" value="1"/>
</dbReference>
<dbReference type="InterPro" id="IPR050213">
    <property type="entry name" value="GST_superfamily"/>
</dbReference>